<accession>A0A914YYN8</accession>
<feature type="signal peptide" evidence="2">
    <location>
        <begin position="1"/>
        <end position="20"/>
    </location>
</feature>
<keyword evidence="2" id="KW-0732">Signal</keyword>
<evidence type="ECO:0000313" key="4">
    <source>
        <dbReference type="WBParaSite" id="PSU_v2.g5212.t1"/>
    </source>
</evidence>
<feature type="compositionally biased region" description="Polar residues" evidence="1">
    <location>
        <begin position="488"/>
        <end position="528"/>
    </location>
</feature>
<reference evidence="4" key="1">
    <citation type="submission" date="2022-11" db="UniProtKB">
        <authorList>
            <consortium name="WormBaseParasite"/>
        </authorList>
    </citation>
    <scope>IDENTIFICATION</scope>
</reference>
<evidence type="ECO:0000313" key="3">
    <source>
        <dbReference type="Proteomes" id="UP000887577"/>
    </source>
</evidence>
<evidence type="ECO:0000256" key="1">
    <source>
        <dbReference type="SAM" id="MobiDB-lite"/>
    </source>
</evidence>
<protein>
    <submittedName>
        <fullName evidence="4">DOMON domain-containing protein</fullName>
    </submittedName>
</protein>
<evidence type="ECO:0000256" key="2">
    <source>
        <dbReference type="SAM" id="SignalP"/>
    </source>
</evidence>
<dbReference type="AlphaFoldDB" id="A0A914YYN8"/>
<keyword evidence="3" id="KW-1185">Reference proteome</keyword>
<feature type="chain" id="PRO_5036873301" evidence="2">
    <location>
        <begin position="21"/>
        <end position="722"/>
    </location>
</feature>
<feature type="compositionally biased region" description="Low complexity" evidence="1">
    <location>
        <begin position="357"/>
        <end position="406"/>
    </location>
</feature>
<sequence length="722" mass="82246">MHLFLITLLIAFLQAFLAQSQCNFQSDRYNLSWSADNYRNINYNLTYFNFPNNANYWVALGYSQPNLILVDSINGQIEIGTANIVNNQPRKTINSNILVQKSAFLSNGNLHAQFSIPLDALKLSSNDASGCLQWQFYTNATQNGTQYNGMPQTQRICNIENCMQQQPNQMMFNDPSFSGTTKDPNGYYEYLKNLYQQQLQQGSIDNNQYPRQTTYGGNNNNYNQYQGMQNNNNYQSNQNMQYDQTSNQYQTGAQNYNTQTTSNTYPVQSSACNNCNQQIQPQNAGCTSCNQQQTAQYQQTSQTTNCNSCNQQTVQQSLPISGCSTCNQQPSQNQQFQSSNSNCNSCNQQNQGSQFQQSQQQFQTTSQYGNNNQGGSNAYGNNVQYNPQYQSSSQYGNNQGSQFQGSIPSPGTGFVYDSPQTNSNSDFVVENPNYIFLNPGLTQEFRDSVNRPNNQNGLFRDQSGNVISTTTQAPLLSNDEQNRQNYQRIQSNPPTTVSPSLYTNNIYGYDYRSNQNQPFTVNGNNQQYQPPPYRRFEAPSNSPFKRRKRQAASGSLAGTAYEGQDRPFLRTNNVFFDPSVQRNPSQTTYNSNTNSVYRNPSTNYNGNTNPYNNPNSNNNNNYNNNNNNNNQYNYQNVQRDQQPNNASIYWPYRQQVVSADDVVNPNSPNYTQVLQQNDAAERNFENQNCSGQDPYWCQDYVNNFMLWQNQYDGQSQQPSQVF</sequence>
<feature type="compositionally biased region" description="Polar residues" evidence="1">
    <location>
        <begin position="450"/>
        <end position="466"/>
    </location>
</feature>
<dbReference type="Proteomes" id="UP000887577">
    <property type="component" value="Unplaced"/>
</dbReference>
<feature type="region of interest" description="Disordered" evidence="1">
    <location>
        <begin position="488"/>
        <end position="633"/>
    </location>
</feature>
<feature type="compositionally biased region" description="Low complexity" evidence="1">
    <location>
        <begin position="215"/>
        <end position="239"/>
    </location>
</feature>
<proteinExistence type="predicted"/>
<organism evidence="3 4">
    <name type="scientific">Panagrolaimus superbus</name>
    <dbReference type="NCBI Taxonomy" id="310955"/>
    <lineage>
        <taxon>Eukaryota</taxon>
        <taxon>Metazoa</taxon>
        <taxon>Ecdysozoa</taxon>
        <taxon>Nematoda</taxon>
        <taxon>Chromadorea</taxon>
        <taxon>Rhabditida</taxon>
        <taxon>Tylenchina</taxon>
        <taxon>Panagrolaimomorpha</taxon>
        <taxon>Panagrolaimoidea</taxon>
        <taxon>Panagrolaimidae</taxon>
        <taxon>Panagrolaimus</taxon>
    </lineage>
</organism>
<feature type="compositionally biased region" description="Polar residues" evidence="1">
    <location>
        <begin position="570"/>
        <end position="598"/>
    </location>
</feature>
<feature type="region of interest" description="Disordered" evidence="1">
    <location>
        <begin position="446"/>
        <end position="466"/>
    </location>
</feature>
<feature type="region of interest" description="Disordered" evidence="1">
    <location>
        <begin position="357"/>
        <end position="426"/>
    </location>
</feature>
<dbReference type="WBParaSite" id="PSU_v2.g5212.t1">
    <property type="protein sequence ID" value="PSU_v2.g5212.t1"/>
    <property type="gene ID" value="PSU_v2.g5212"/>
</dbReference>
<feature type="region of interest" description="Disordered" evidence="1">
    <location>
        <begin position="206"/>
        <end position="239"/>
    </location>
</feature>
<feature type="compositionally biased region" description="Low complexity" evidence="1">
    <location>
        <begin position="599"/>
        <end position="633"/>
    </location>
</feature>
<name>A0A914YYN8_9BILA</name>